<evidence type="ECO:0000313" key="2">
    <source>
        <dbReference type="EMBL" id="CAE8587119.1"/>
    </source>
</evidence>
<keyword evidence="3" id="KW-1185">Reference proteome</keyword>
<organism evidence="2 3">
    <name type="scientific">Polarella glacialis</name>
    <name type="common">Dinoflagellate</name>
    <dbReference type="NCBI Taxonomy" id="89957"/>
    <lineage>
        <taxon>Eukaryota</taxon>
        <taxon>Sar</taxon>
        <taxon>Alveolata</taxon>
        <taxon>Dinophyceae</taxon>
        <taxon>Suessiales</taxon>
        <taxon>Suessiaceae</taxon>
        <taxon>Polarella</taxon>
    </lineage>
</organism>
<evidence type="ECO:0000256" key="1">
    <source>
        <dbReference type="SAM" id="MobiDB-lite"/>
    </source>
</evidence>
<feature type="region of interest" description="Disordered" evidence="1">
    <location>
        <begin position="1"/>
        <end position="115"/>
    </location>
</feature>
<protein>
    <submittedName>
        <fullName evidence="2">Uncharacterized protein</fullName>
    </submittedName>
</protein>
<accession>A0A813DGT1</accession>
<comment type="caution">
    <text evidence="2">The sequence shown here is derived from an EMBL/GenBank/DDBJ whole genome shotgun (WGS) entry which is preliminary data.</text>
</comment>
<feature type="non-terminal residue" evidence="2">
    <location>
        <position position="1"/>
    </location>
</feature>
<feature type="compositionally biased region" description="Low complexity" evidence="1">
    <location>
        <begin position="26"/>
        <end position="38"/>
    </location>
</feature>
<feature type="compositionally biased region" description="Polar residues" evidence="1">
    <location>
        <begin position="150"/>
        <end position="168"/>
    </location>
</feature>
<proteinExistence type="predicted"/>
<sequence length="613" mass="65638">EVVGPGGGTTNLPASGLGTDPPPSPRGSGTPPLTPRGTQPLRRISYASTGSCRSLSAGSQYSVGPVGADGDVENQIVDDRPGSAGEHSPCRGQHGEVESADGGEVRLESKCSDVSRRVSKSSVNSLLGLGSRLSVRPFGRRHRTVRSDSKASSGSQISEQSGDAQGSRSRPRVFSGDSVDPASGNNSSPESAQDIVAELIDKAVRHSGNLLQQTVRVRALQAYDTLAQAYQGSPKPDQQMPHFDMKVDPDNLLLHLPYNIFKPHQLALQQVSFMGTKWIAIRLCYGTPEQCLKFCLCAAALQNIGKSSNRSVVVEACEGQIGVESCVASPKIPGFACAPICPSSQTACAWMVLWDDISELADILHNEAGLTDKKVLAELKKWAHKRQTNSKGRSRMGFWSAVDPPQPVADPRATRKRRHSEPDLVENILEQQKRGGKRLSNISAPADGKELDDIARPPTGSLEMLGRWVRNHISLRGVFSSLEEQLASLSPEVRSNAGSGRSRYSNSPGGRTNSRDSVGSHRHKDERKESGHRRSSTVSMGKTGKADSSEGMNGQRRVEGRDQGQPTSLTSLATATAELSLQTARNCRVHRGMAVTTVLVPECPATMAALAVE</sequence>
<evidence type="ECO:0000313" key="3">
    <source>
        <dbReference type="Proteomes" id="UP000654075"/>
    </source>
</evidence>
<feature type="region of interest" description="Disordered" evidence="1">
    <location>
        <begin position="138"/>
        <end position="191"/>
    </location>
</feature>
<feature type="compositionally biased region" description="Polar residues" evidence="1">
    <location>
        <begin position="46"/>
        <end position="62"/>
    </location>
</feature>
<reference evidence="2" key="1">
    <citation type="submission" date="2021-02" db="EMBL/GenBank/DDBJ databases">
        <authorList>
            <person name="Dougan E. K."/>
            <person name="Rhodes N."/>
            <person name="Thang M."/>
            <person name="Chan C."/>
        </authorList>
    </citation>
    <scope>NUCLEOTIDE SEQUENCE</scope>
</reference>
<feature type="region of interest" description="Disordered" evidence="1">
    <location>
        <begin position="393"/>
        <end position="456"/>
    </location>
</feature>
<gene>
    <name evidence="2" type="ORF">PGLA1383_LOCUS5961</name>
</gene>
<name>A0A813DGT1_POLGL</name>
<feature type="compositionally biased region" description="Basic and acidic residues" evidence="1">
    <location>
        <begin position="93"/>
        <end position="115"/>
    </location>
</feature>
<dbReference type="EMBL" id="CAJNNV010002405">
    <property type="protein sequence ID" value="CAE8587119.1"/>
    <property type="molecule type" value="Genomic_DNA"/>
</dbReference>
<feature type="compositionally biased region" description="Basic residues" evidence="1">
    <location>
        <begin position="520"/>
        <end position="535"/>
    </location>
</feature>
<feature type="region of interest" description="Disordered" evidence="1">
    <location>
        <begin position="489"/>
        <end position="567"/>
    </location>
</feature>
<dbReference type="AlphaFoldDB" id="A0A813DGT1"/>
<dbReference type="Proteomes" id="UP000654075">
    <property type="component" value="Unassembled WGS sequence"/>
</dbReference>
<feature type="compositionally biased region" description="Polar residues" evidence="1">
    <location>
        <begin position="496"/>
        <end position="517"/>
    </location>
</feature>